<sequence length="716" mass="81947">MHDLLQKMAFDIVRNDQGKRNRLRDIEEVRDVLKHKKKRLTTLNHSDQGIIQFSDKLRYIEWNGYPLKCLPDPFCAEFIVEIRLPHSSVEYLWHGMQELVNLEAIDLSECKHLFSLPDLSEATKLKSLYLSGCESFCEIHSSIFSKDTLVTLILDRCTKLKSLTSEKHLRSLQKINVYGCSSLKEFSLSSDSIASLDLRNTGIEILHPSINGISKLVWLNLEGLKFANLPNELSCLGSLTKLRLSNCDIVTKSNLEDIFDGLGSLKILYLKYCGNLLELPTNISSLSSLYELRLDGTDVETLPSSIKLLSELGILWLDNCIKLHSLPELPLEIKEFHAENCTSLVNLSSLRAFSEKMEGKEIYISFKNCVMMNSNQHSLDRVVEDVILTMKRAAHHNRSIRYSINAHSYSYNSAVVCLPGSEVPKEFKYRTTGSEIDIRLQDIPYSTGFIYSVVISPTNRMQNEHGTSAEIQCECHQEDGDRVVLYPVFGPKNTRAQFHFKLCQLSNFNCTVQFVSASQYFQSQFYLCFSCIKPFEMSLLVFLVLNFSVFAERSRIHFKSKLRHFHTNPGVTILLVPMHTCQAIKAIRSKTENSQNFSRTPRTQNPNRFPESKNHQNSLDFPLILRDSLGIIIIESSPSQFKARIHCRSSKFQYRSRRRTSRSIKKSARTESSFLKNLTKSPIKNFRSPEVLRRAGEDEASGGPSRSPPWLHPHRR</sequence>
<dbReference type="AlphaFoldDB" id="A0A072TNM3"/>
<dbReference type="Gene3D" id="3.80.10.10">
    <property type="entry name" value="Ribonuclease Inhibitor"/>
    <property type="match status" value="2"/>
</dbReference>
<dbReference type="EnsemblPlants" id="KEH18408">
    <property type="protein sequence ID" value="KEH18408"/>
    <property type="gene ID" value="MTR_8g017945"/>
</dbReference>
<keyword evidence="4" id="KW-1185">Reference proteome</keyword>
<protein>
    <submittedName>
        <fullName evidence="2 3">Uncharacterized protein</fullName>
    </submittedName>
</protein>
<evidence type="ECO:0000313" key="4">
    <source>
        <dbReference type="Proteomes" id="UP000002051"/>
    </source>
</evidence>
<feature type="region of interest" description="Disordered" evidence="1">
    <location>
        <begin position="652"/>
        <end position="716"/>
    </location>
</feature>
<dbReference type="eggNOG" id="ENOG502SI7S">
    <property type="taxonomic scope" value="Eukaryota"/>
</dbReference>
<dbReference type="InterPro" id="IPR044974">
    <property type="entry name" value="Disease_R_plants"/>
</dbReference>
<reference evidence="3" key="3">
    <citation type="submission" date="2015-04" db="UniProtKB">
        <authorList>
            <consortium name="EnsemblPlants"/>
        </authorList>
    </citation>
    <scope>IDENTIFICATION</scope>
    <source>
        <strain evidence="3">cv. Jemalong A17</strain>
    </source>
</reference>
<dbReference type="PaxDb" id="3880-AET01609"/>
<evidence type="ECO:0000256" key="1">
    <source>
        <dbReference type="SAM" id="MobiDB-lite"/>
    </source>
</evidence>
<evidence type="ECO:0000313" key="2">
    <source>
        <dbReference type="EMBL" id="KEH18408.1"/>
    </source>
</evidence>
<feature type="compositionally biased region" description="Pro residues" evidence="1">
    <location>
        <begin position="706"/>
        <end position="716"/>
    </location>
</feature>
<dbReference type="GO" id="GO:0006952">
    <property type="term" value="P:defense response"/>
    <property type="evidence" value="ECO:0007669"/>
    <property type="project" value="InterPro"/>
</dbReference>
<evidence type="ECO:0000313" key="3">
    <source>
        <dbReference type="EnsemblPlants" id="KEH18408"/>
    </source>
</evidence>
<proteinExistence type="predicted"/>
<dbReference type="PANTHER" id="PTHR11017:SF562">
    <property type="entry name" value="ADP-RIBOSYL CYCLASE_CYCLIC ADP-RIBOSE HYDROLASE"/>
    <property type="match status" value="1"/>
</dbReference>
<dbReference type="HOGENOM" id="CLU_386058_0_0_1"/>
<feature type="region of interest" description="Disordered" evidence="1">
    <location>
        <begin position="591"/>
        <end position="615"/>
    </location>
</feature>
<reference evidence="2 4" key="1">
    <citation type="journal article" date="2011" name="Nature">
        <title>The Medicago genome provides insight into the evolution of rhizobial symbioses.</title>
        <authorList>
            <person name="Young N.D."/>
            <person name="Debelle F."/>
            <person name="Oldroyd G.E."/>
            <person name="Geurts R."/>
            <person name="Cannon S.B."/>
            <person name="Udvardi M.K."/>
            <person name="Benedito V.A."/>
            <person name="Mayer K.F."/>
            <person name="Gouzy J."/>
            <person name="Schoof H."/>
            <person name="Van de Peer Y."/>
            <person name="Proost S."/>
            <person name="Cook D.R."/>
            <person name="Meyers B.C."/>
            <person name="Spannagl M."/>
            <person name="Cheung F."/>
            <person name="De Mita S."/>
            <person name="Krishnakumar V."/>
            <person name="Gundlach H."/>
            <person name="Zhou S."/>
            <person name="Mudge J."/>
            <person name="Bharti A.K."/>
            <person name="Murray J.D."/>
            <person name="Naoumkina M.A."/>
            <person name="Rosen B."/>
            <person name="Silverstein K.A."/>
            <person name="Tang H."/>
            <person name="Rombauts S."/>
            <person name="Zhao P.X."/>
            <person name="Zhou P."/>
            <person name="Barbe V."/>
            <person name="Bardou P."/>
            <person name="Bechner M."/>
            <person name="Bellec A."/>
            <person name="Berger A."/>
            <person name="Berges H."/>
            <person name="Bidwell S."/>
            <person name="Bisseling T."/>
            <person name="Choisne N."/>
            <person name="Couloux A."/>
            <person name="Denny R."/>
            <person name="Deshpande S."/>
            <person name="Dai X."/>
            <person name="Doyle J.J."/>
            <person name="Dudez A.M."/>
            <person name="Farmer A.D."/>
            <person name="Fouteau S."/>
            <person name="Franken C."/>
            <person name="Gibelin C."/>
            <person name="Gish J."/>
            <person name="Goldstein S."/>
            <person name="Gonzalez A.J."/>
            <person name="Green P.J."/>
            <person name="Hallab A."/>
            <person name="Hartog M."/>
            <person name="Hua A."/>
            <person name="Humphray S.J."/>
            <person name="Jeong D.H."/>
            <person name="Jing Y."/>
            <person name="Jocker A."/>
            <person name="Kenton S.M."/>
            <person name="Kim D.J."/>
            <person name="Klee K."/>
            <person name="Lai H."/>
            <person name="Lang C."/>
            <person name="Lin S."/>
            <person name="Macmil S.L."/>
            <person name="Magdelenat G."/>
            <person name="Matthews L."/>
            <person name="McCorrison J."/>
            <person name="Monaghan E.L."/>
            <person name="Mun J.H."/>
            <person name="Najar F.Z."/>
            <person name="Nicholson C."/>
            <person name="Noirot C."/>
            <person name="O'Bleness M."/>
            <person name="Paule C.R."/>
            <person name="Poulain J."/>
            <person name="Prion F."/>
            <person name="Qin B."/>
            <person name="Qu C."/>
            <person name="Retzel E.F."/>
            <person name="Riddle C."/>
            <person name="Sallet E."/>
            <person name="Samain S."/>
            <person name="Samson N."/>
            <person name="Sanders I."/>
            <person name="Saurat O."/>
            <person name="Scarpelli C."/>
            <person name="Schiex T."/>
            <person name="Segurens B."/>
            <person name="Severin A.J."/>
            <person name="Sherrier D.J."/>
            <person name="Shi R."/>
            <person name="Sims S."/>
            <person name="Singer S.R."/>
            <person name="Sinharoy S."/>
            <person name="Sterck L."/>
            <person name="Viollet A."/>
            <person name="Wang B.B."/>
            <person name="Wang K."/>
            <person name="Wang M."/>
            <person name="Wang X."/>
            <person name="Warfsmann J."/>
            <person name="Weissenbach J."/>
            <person name="White D.D."/>
            <person name="White J.D."/>
            <person name="Wiley G.B."/>
            <person name="Wincker P."/>
            <person name="Xing Y."/>
            <person name="Yang L."/>
            <person name="Yao Z."/>
            <person name="Ying F."/>
            <person name="Zhai J."/>
            <person name="Zhou L."/>
            <person name="Zuber A."/>
            <person name="Denarie J."/>
            <person name="Dixon R.A."/>
            <person name="May G.D."/>
            <person name="Schwartz D.C."/>
            <person name="Rogers J."/>
            <person name="Quetier F."/>
            <person name="Town C.D."/>
            <person name="Roe B.A."/>
        </authorList>
    </citation>
    <scope>NUCLEOTIDE SEQUENCE [LARGE SCALE GENOMIC DNA]</scope>
    <source>
        <strain evidence="2">A17</strain>
        <strain evidence="3 4">cv. Jemalong A17</strain>
    </source>
</reference>
<name>A0A072TNM3_MEDTR</name>
<feature type="compositionally biased region" description="Polar residues" evidence="1">
    <location>
        <begin position="592"/>
        <end position="607"/>
    </location>
</feature>
<accession>A0A072TNM3</accession>
<dbReference type="SUPFAM" id="SSF52058">
    <property type="entry name" value="L domain-like"/>
    <property type="match status" value="1"/>
</dbReference>
<dbReference type="EMBL" id="CM001224">
    <property type="protein sequence ID" value="KEH18408.1"/>
    <property type="molecule type" value="Genomic_DNA"/>
</dbReference>
<dbReference type="PANTHER" id="PTHR11017">
    <property type="entry name" value="LEUCINE-RICH REPEAT-CONTAINING PROTEIN"/>
    <property type="match status" value="1"/>
</dbReference>
<dbReference type="Proteomes" id="UP000002051">
    <property type="component" value="Chromosome 8"/>
</dbReference>
<dbReference type="InterPro" id="IPR032675">
    <property type="entry name" value="LRR_dom_sf"/>
</dbReference>
<gene>
    <name evidence="2" type="ordered locus">MTR_8g017945</name>
</gene>
<feature type="compositionally biased region" description="Basic residues" evidence="1">
    <location>
        <begin position="652"/>
        <end position="667"/>
    </location>
</feature>
<reference evidence="2 4" key="2">
    <citation type="journal article" date="2014" name="BMC Genomics">
        <title>An improved genome release (version Mt4.0) for the model legume Medicago truncatula.</title>
        <authorList>
            <person name="Tang H."/>
            <person name="Krishnakumar V."/>
            <person name="Bidwell S."/>
            <person name="Rosen B."/>
            <person name="Chan A."/>
            <person name="Zhou S."/>
            <person name="Gentzbittel L."/>
            <person name="Childs K.L."/>
            <person name="Yandell M."/>
            <person name="Gundlach H."/>
            <person name="Mayer K.F."/>
            <person name="Schwartz D.C."/>
            <person name="Town C.D."/>
        </authorList>
    </citation>
    <scope>GENOME REANNOTATION</scope>
    <source>
        <strain evidence="2">A17</strain>
        <strain evidence="3 4">cv. Jemalong A17</strain>
    </source>
</reference>
<organism evidence="2 4">
    <name type="scientific">Medicago truncatula</name>
    <name type="common">Barrel medic</name>
    <name type="synonym">Medicago tribuloides</name>
    <dbReference type="NCBI Taxonomy" id="3880"/>
    <lineage>
        <taxon>Eukaryota</taxon>
        <taxon>Viridiplantae</taxon>
        <taxon>Streptophyta</taxon>
        <taxon>Embryophyta</taxon>
        <taxon>Tracheophyta</taxon>
        <taxon>Spermatophyta</taxon>
        <taxon>Magnoliopsida</taxon>
        <taxon>eudicotyledons</taxon>
        <taxon>Gunneridae</taxon>
        <taxon>Pentapetalae</taxon>
        <taxon>rosids</taxon>
        <taxon>fabids</taxon>
        <taxon>Fabales</taxon>
        <taxon>Fabaceae</taxon>
        <taxon>Papilionoideae</taxon>
        <taxon>50 kb inversion clade</taxon>
        <taxon>NPAAA clade</taxon>
        <taxon>Hologalegina</taxon>
        <taxon>IRL clade</taxon>
        <taxon>Trifolieae</taxon>
        <taxon>Medicago</taxon>
    </lineage>
</organism>
<feature type="compositionally biased region" description="Polar residues" evidence="1">
    <location>
        <begin position="671"/>
        <end position="682"/>
    </location>
</feature>